<protein>
    <submittedName>
        <fullName evidence="2">Crp/Fnr family transcriptional regulator</fullName>
    </submittedName>
</protein>
<evidence type="ECO:0000313" key="2">
    <source>
        <dbReference type="EMBL" id="OGX91710.1"/>
    </source>
</evidence>
<keyword evidence="3" id="KW-1185">Reference proteome</keyword>
<proteinExistence type="predicted"/>
<dbReference type="PROSITE" id="PS50042">
    <property type="entry name" value="CNMP_BINDING_3"/>
    <property type="match status" value="1"/>
</dbReference>
<name>A0A1G1TLH5_9BACT</name>
<dbReference type="Pfam" id="PF00027">
    <property type="entry name" value="cNMP_binding"/>
    <property type="match status" value="1"/>
</dbReference>
<dbReference type="Proteomes" id="UP000177506">
    <property type="component" value="Unassembled WGS sequence"/>
</dbReference>
<comment type="caution">
    <text evidence="2">The sequence shown here is derived from an EMBL/GenBank/DDBJ whole genome shotgun (WGS) entry which is preliminary data.</text>
</comment>
<sequence length="190" mass="21666">MHETLLVAIRHFIALAPAEEDLIRQWFVPETLPKGGYFLRPGEVSRKVGFVLQGVFHYFQGGDGQELTYYFGREQEFIGDYASFLSAQPATHGIQALEEARVLAISADNLQRLYREVREGERLGRLIAEALFVDVLRQLTSFYEDAPAQRYARFVGTYPDLQQRIPQYYIASYVGVKPQSLSRIRGRAAS</sequence>
<dbReference type="Gene3D" id="2.60.120.10">
    <property type="entry name" value="Jelly Rolls"/>
    <property type="match status" value="1"/>
</dbReference>
<dbReference type="InterPro" id="IPR018490">
    <property type="entry name" value="cNMP-bd_dom_sf"/>
</dbReference>
<accession>A0A1G1TLH5</accession>
<feature type="domain" description="Cyclic nucleotide-binding" evidence="1">
    <location>
        <begin position="11"/>
        <end position="113"/>
    </location>
</feature>
<evidence type="ECO:0000259" key="1">
    <source>
        <dbReference type="PROSITE" id="PS50042"/>
    </source>
</evidence>
<dbReference type="SUPFAM" id="SSF51206">
    <property type="entry name" value="cAMP-binding domain-like"/>
    <property type="match status" value="1"/>
</dbReference>
<dbReference type="OrthoDB" id="663011at2"/>
<dbReference type="InterPro" id="IPR000595">
    <property type="entry name" value="cNMP-bd_dom"/>
</dbReference>
<reference evidence="2 3" key="1">
    <citation type="submission" date="2016-08" db="EMBL/GenBank/DDBJ databases">
        <title>Hymenobacter coccineus sp. nov., Hymenobacter lapidarius sp. nov. and Hymenobacter glacialis sp. nov., isolated from Antarctic soil.</title>
        <authorList>
            <person name="Sedlacek I."/>
            <person name="Kralova S."/>
            <person name="Kyrova K."/>
            <person name="Maslanova I."/>
            <person name="Stankova E."/>
            <person name="Vrbovska V."/>
            <person name="Nemec M."/>
            <person name="Bartak M."/>
            <person name="Svec P."/>
            <person name="Busse H.-J."/>
            <person name="Pantucek R."/>
        </authorList>
    </citation>
    <scope>NUCLEOTIDE SEQUENCE [LARGE SCALE GENOMIC DNA]</scope>
    <source>
        <strain evidence="2 3">CCM 8649</strain>
    </source>
</reference>
<dbReference type="EMBL" id="MDZA01000039">
    <property type="protein sequence ID" value="OGX91710.1"/>
    <property type="molecule type" value="Genomic_DNA"/>
</dbReference>
<organism evidence="2 3">
    <name type="scientific">Hymenobacter coccineus</name>
    <dbReference type="NCBI Taxonomy" id="1908235"/>
    <lineage>
        <taxon>Bacteria</taxon>
        <taxon>Pseudomonadati</taxon>
        <taxon>Bacteroidota</taxon>
        <taxon>Cytophagia</taxon>
        <taxon>Cytophagales</taxon>
        <taxon>Hymenobacteraceae</taxon>
        <taxon>Hymenobacter</taxon>
    </lineage>
</organism>
<dbReference type="CDD" id="cd00038">
    <property type="entry name" value="CAP_ED"/>
    <property type="match status" value="1"/>
</dbReference>
<dbReference type="AlphaFoldDB" id="A0A1G1TLH5"/>
<dbReference type="InterPro" id="IPR014710">
    <property type="entry name" value="RmlC-like_jellyroll"/>
</dbReference>
<gene>
    <name evidence="2" type="ORF">BEN49_18835</name>
</gene>
<evidence type="ECO:0000313" key="3">
    <source>
        <dbReference type="Proteomes" id="UP000177506"/>
    </source>
</evidence>
<dbReference type="RefSeq" id="WP_070740694.1">
    <property type="nucleotide sequence ID" value="NZ_MDZA01000039.1"/>
</dbReference>